<dbReference type="Pfam" id="PF19038">
    <property type="entry name" value="Fuz_longin_3"/>
    <property type="match status" value="1"/>
</dbReference>
<evidence type="ECO:0000256" key="1">
    <source>
        <dbReference type="ARBA" id="ARBA00004380"/>
    </source>
</evidence>
<evidence type="ECO:0000259" key="8">
    <source>
        <dbReference type="Pfam" id="PF19038"/>
    </source>
</evidence>
<dbReference type="EMBL" id="HG937693">
    <property type="protein sequence ID" value="CDP34853.1"/>
    <property type="molecule type" value="Genomic_DNA"/>
</dbReference>
<feature type="domain" description="FUZ/MON1/HPS1 third Longin" evidence="8">
    <location>
        <begin position="403"/>
        <end position="506"/>
    </location>
</feature>
<dbReference type="InterPro" id="IPR043970">
    <property type="entry name" value="FUZ/MON1/HPS1_longin_3"/>
</dbReference>
<evidence type="ECO:0000256" key="3">
    <source>
        <dbReference type="ARBA" id="ARBA00018132"/>
    </source>
</evidence>
<evidence type="ECO:0000313" key="9">
    <source>
        <dbReference type="EMBL" id="CDP34853.1"/>
    </source>
</evidence>
<keyword evidence="4" id="KW-0653">Protein transport</keyword>
<evidence type="ECO:0000259" key="6">
    <source>
        <dbReference type="Pfam" id="PF19036"/>
    </source>
</evidence>
<reference evidence="9" key="1">
    <citation type="submission" date="2014-02" db="EMBL/GenBank/DDBJ databases">
        <authorList>
            <person name="Genoscope - CEA"/>
        </authorList>
    </citation>
    <scope>NUCLEOTIDE SEQUENCE</scope>
    <source>
        <strain evidence="9">LS3</strain>
    </source>
</reference>
<comment type="similarity">
    <text evidence="2 4">Belongs to the MON1/SAND family.</text>
</comment>
<proteinExistence type="inferred from homology"/>
<comment type="function">
    <text evidence="4">Required for multiple vacuole delivery pathways including the cytoplasm to vacuole transport (Cvt), autophagy, pexophagy and endocytosis.</text>
</comment>
<keyword evidence="4" id="KW-0926">Vacuole</keyword>
<dbReference type="PANTHER" id="PTHR13027">
    <property type="entry name" value="SAND PROTEIN-RELATED"/>
    <property type="match status" value="1"/>
</dbReference>
<dbReference type="PhylomeDB" id="A0A060T1N2"/>
<dbReference type="AlphaFoldDB" id="A0A060T1N2"/>
<dbReference type="GO" id="GO:0016192">
    <property type="term" value="P:vesicle-mediated transport"/>
    <property type="evidence" value="ECO:0007669"/>
    <property type="project" value="InterPro"/>
</dbReference>
<keyword evidence="4" id="KW-0967">Endosome</keyword>
<feature type="compositionally biased region" description="Basic and acidic residues" evidence="5">
    <location>
        <begin position="75"/>
        <end position="84"/>
    </location>
</feature>
<dbReference type="InterPro" id="IPR043972">
    <property type="entry name" value="FUZ/MON1/HPS1_longin_1"/>
</dbReference>
<comment type="subcellular location">
    <subcellularLocation>
        <location evidence="4">Endosome</location>
        <location evidence="4">Multivesicular body membrane</location>
        <topology evidence="4">Peripheral membrane protein</topology>
    </subcellularLocation>
    <subcellularLocation>
        <location evidence="1 4">Prevacuolar compartment membrane</location>
        <topology evidence="1 4">Peripheral membrane protein</topology>
    </subcellularLocation>
    <subcellularLocation>
        <location evidence="4">Vacuole membrane</location>
        <topology evidence="4">Peripheral membrane protein</topology>
    </subcellularLocation>
</comment>
<evidence type="ECO:0000256" key="5">
    <source>
        <dbReference type="SAM" id="MobiDB-lite"/>
    </source>
</evidence>
<keyword evidence="4" id="KW-0813">Transport</keyword>
<accession>A0A060T1N2</accession>
<keyword evidence="4" id="KW-0072">Autophagy</keyword>
<feature type="domain" description="FUZ/MON1/HPS1 first Longin" evidence="6">
    <location>
        <begin position="112"/>
        <end position="236"/>
    </location>
</feature>
<feature type="compositionally biased region" description="Basic and acidic residues" evidence="5">
    <location>
        <begin position="1"/>
        <end position="10"/>
    </location>
</feature>
<dbReference type="Pfam" id="PF19036">
    <property type="entry name" value="Fuz_longin_1"/>
    <property type="match status" value="1"/>
</dbReference>
<feature type="region of interest" description="Disordered" evidence="5">
    <location>
        <begin position="63"/>
        <end position="84"/>
    </location>
</feature>
<feature type="region of interest" description="Disordered" evidence="5">
    <location>
        <begin position="1"/>
        <end position="28"/>
    </location>
</feature>
<evidence type="ECO:0000256" key="2">
    <source>
        <dbReference type="ARBA" id="ARBA00008968"/>
    </source>
</evidence>
<dbReference type="GO" id="GO:0006623">
    <property type="term" value="P:protein targeting to vacuole"/>
    <property type="evidence" value="ECO:0007669"/>
    <property type="project" value="UniProtKB-UniRule"/>
</dbReference>
<dbReference type="Pfam" id="PF19037">
    <property type="entry name" value="Fuz_longin_2"/>
    <property type="match status" value="1"/>
</dbReference>
<organism evidence="9">
    <name type="scientific">Blastobotrys adeninivorans</name>
    <name type="common">Yeast</name>
    <name type="synonym">Arxula adeninivorans</name>
    <dbReference type="NCBI Taxonomy" id="409370"/>
    <lineage>
        <taxon>Eukaryota</taxon>
        <taxon>Fungi</taxon>
        <taxon>Dikarya</taxon>
        <taxon>Ascomycota</taxon>
        <taxon>Saccharomycotina</taxon>
        <taxon>Dipodascomycetes</taxon>
        <taxon>Dipodascales</taxon>
        <taxon>Trichomonascaceae</taxon>
        <taxon>Blastobotrys</taxon>
    </lineage>
</organism>
<feature type="domain" description="FUZ/MON1/HPS1 second Longin" evidence="7">
    <location>
        <begin position="276"/>
        <end position="372"/>
    </location>
</feature>
<evidence type="ECO:0000259" key="7">
    <source>
        <dbReference type="Pfam" id="PF19037"/>
    </source>
</evidence>
<evidence type="ECO:0000256" key="4">
    <source>
        <dbReference type="RuleBase" id="RU367048"/>
    </source>
</evidence>
<feature type="compositionally biased region" description="Polar residues" evidence="5">
    <location>
        <begin position="37"/>
        <end position="47"/>
    </location>
</feature>
<dbReference type="InterPro" id="IPR043971">
    <property type="entry name" value="FUZ/MON1/HPS1_longin_2"/>
</dbReference>
<dbReference type="GO" id="GO:0006914">
    <property type="term" value="P:autophagy"/>
    <property type="evidence" value="ECO:0007669"/>
    <property type="project" value="UniProtKB-UniRule"/>
</dbReference>
<gene>
    <name evidence="9" type="ORF">GNLVRS02_ARAD1C21956g</name>
</gene>
<dbReference type="GO" id="GO:0032585">
    <property type="term" value="C:multivesicular body membrane"/>
    <property type="evidence" value="ECO:0007669"/>
    <property type="project" value="UniProtKB-SubCell"/>
</dbReference>
<protein>
    <recommendedName>
        <fullName evidence="3 4">Vacuolar fusion protein MON1</fullName>
    </recommendedName>
</protein>
<reference evidence="9" key="2">
    <citation type="submission" date="2014-06" db="EMBL/GenBank/DDBJ databases">
        <title>The complete genome of Blastobotrys (Arxula) adeninivorans LS3 - a yeast of biotechnological interest.</title>
        <authorList>
            <person name="Kunze G."/>
            <person name="Gaillardin C."/>
            <person name="Czernicka M."/>
            <person name="Durrens P."/>
            <person name="Martin T."/>
            <person name="Boer E."/>
            <person name="Gabaldon T."/>
            <person name="Cruz J."/>
            <person name="Talla E."/>
            <person name="Marck C."/>
            <person name="Goffeau A."/>
            <person name="Barbe V."/>
            <person name="Baret P."/>
            <person name="Baronian K."/>
            <person name="Beier S."/>
            <person name="Bleykasten C."/>
            <person name="Bode R."/>
            <person name="Casaregola S."/>
            <person name="Despons L."/>
            <person name="Fairhead C."/>
            <person name="Giersberg M."/>
            <person name="Gierski P."/>
            <person name="Hahnel U."/>
            <person name="Hartmann A."/>
            <person name="Jankowska D."/>
            <person name="Jubin C."/>
            <person name="Jung P."/>
            <person name="Lafontaine I."/>
            <person name="Leh-Louis V."/>
            <person name="Lemaire M."/>
            <person name="Marcet-Houben M."/>
            <person name="Mascher M."/>
            <person name="Morel G."/>
            <person name="Richard G.-F."/>
            <person name="Riechen J."/>
            <person name="Sacerdot C."/>
            <person name="Sarkar A."/>
            <person name="Savel G."/>
            <person name="Schacherer J."/>
            <person name="Sherman D."/>
            <person name="Straub M.-L."/>
            <person name="Stein N."/>
            <person name="Thierry A."/>
            <person name="Trautwein-Schult A."/>
            <person name="Westhof E."/>
            <person name="Worch S."/>
            <person name="Dujon B."/>
            <person name="Souciet J.-L."/>
            <person name="Wincker P."/>
            <person name="Scholz U."/>
            <person name="Neuveglise N."/>
        </authorList>
    </citation>
    <scope>NUCLEOTIDE SEQUENCE</scope>
    <source>
        <strain evidence="9">LS3</strain>
    </source>
</reference>
<keyword evidence="4" id="KW-0472">Membrane</keyword>
<feature type="region of interest" description="Disordered" evidence="5">
    <location>
        <begin position="37"/>
        <end position="56"/>
    </location>
</feature>
<dbReference type="PANTHER" id="PTHR13027:SF7">
    <property type="entry name" value="VACUOLAR FUSION PROTEIN MON1 HOMOLOG"/>
    <property type="match status" value="1"/>
</dbReference>
<dbReference type="GO" id="GO:0000329">
    <property type="term" value="C:fungal-type vacuole membrane"/>
    <property type="evidence" value="ECO:0007669"/>
    <property type="project" value="TreeGrafter"/>
</dbReference>
<sequence length="517" mass="58468">MTGEEAKDGEYSITETVPRAKSPAIVSGDLQALPTTALSYTQDSMSSEPDEQDADVSTLLSEVLDPDNDITSRNGDNETRADTTRDRDDWWTLADPQVQDEDDVDSFLNECKHYFILSRSGKPIYTMHGTDEIVSGYMAIVQTIVSFFEDDDEGEQLRSFTAGRALFVVAIEDPLILIAVDKLGQSEAQLRAQLNVLYAQILSTLTKSQISKAFQVRSNFDLRHLLGGTEVFLNALTKEMSEGSPSILLGALECLRIRKTLRNKINNTLLDCRTPNLLYGMIIADSRLVSVIRPRRHSLHPPDLYLVFSMLFNTSAFRDGGEHWAPICLPRFNSFGFLYAYIHFFADDIALVLISPDKNAFFEMRQAKDNIMAQLDKQDLIEPVKHALVKGRFRCVDIPAPLIRHFLYKSKANVQFVMPSYETHFYDRHSRLRLMYLYHQLHRNVHSRPLAGGGSLKVFHTVRQNATALAWLTPSFELYCVTGAPTTKDVISQSVKQVVNWIKQQEERLFILGGGVF</sequence>
<dbReference type="GO" id="GO:0035658">
    <property type="term" value="C:Mon1-Ccz1 complex"/>
    <property type="evidence" value="ECO:0007669"/>
    <property type="project" value="TreeGrafter"/>
</dbReference>
<name>A0A060T1N2_BLAAD</name>
<dbReference type="InterPro" id="IPR004353">
    <property type="entry name" value="Mon1"/>
</dbReference>
<dbReference type="PRINTS" id="PR01546">
    <property type="entry name" value="YEAST73DUF"/>
</dbReference>